<reference evidence="1" key="1">
    <citation type="submission" date="2021-05" db="EMBL/GenBank/DDBJ databases">
        <authorList>
            <person name="Pan Q."/>
            <person name="Jouanno E."/>
            <person name="Zahm M."/>
            <person name="Klopp C."/>
            <person name="Cabau C."/>
            <person name="Louis A."/>
            <person name="Berthelot C."/>
            <person name="Parey E."/>
            <person name="Roest Crollius H."/>
            <person name="Montfort J."/>
            <person name="Robinson-Rechavi M."/>
            <person name="Bouchez O."/>
            <person name="Lampietro C."/>
            <person name="Lopez Roques C."/>
            <person name="Donnadieu C."/>
            <person name="Postlethwait J."/>
            <person name="Bobe J."/>
            <person name="Dillon D."/>
            <person name="Chandos A."/>
            <person name="von Hippel F."/>
            <person name="Guiguen Y."/>
        </authorList>
    </citation>
    <scope>NUCLEOTIDE SEQUENCE</scope>
    <source>
        <strain evidence="1">YG-Jan2019</strain>
    </source>
</reference>
<feature type="non-terminal residue" evidence="1">
    <location>
        <position position="1"/>
    </location>
</feature>
<comment type="caution">
    <text evidence="1">The sequence shown here is derived from an EMBL/GenBank/DDBJ whole genome shotgun (WGS) entry which is preliminary data.</text>
</comment>
<evidence type="ECO:0000313" key="2">
    <source>
        <dbReference type="Proteomes" id="UP001157502"/>
    </source>
</evidence>
<proteinExistence type="predicted"/>
<organism evidence="1 2">
    <name type="scientific">Dallia pectoralis</name>
    <name type="common">Alaska blackfish</name>
    <dbReference type="NCBI Taxonomy" id="75939"/>
    <lineage>
        <taxon>Eukaryota</taxon>
        <taxon>Metazoa</taxon>
        <taxon>Chordata</taxon>
        <taxon>Craniata</taxon>
        <taxon>Vertebrata</taxon>
        <taxon>Euteleostomi</taxon>
        <taxon>Actinopterygii</taxon>
        <taxon>Neopterygii</taxon>
        <taxon>Teleostei</taxon>
        <taxon>Protacanthopterygii</taxon>
        <taxon>Esociformes</taxon>
        <taxon>Umbridae</taxon>
        <taxon>Dallia</taxon>
    </lineage>
</organism>
<dbReference type="Proteomes" id="UP001157502">
    <property type="component" value="Chromosome 29"/>
</dbReference>
<accession>A0ACC2FEB5</accession>
<keyword evidence="2" id="KW-1185">Reference proteome</keyword>
<name>A0ACC2FEB5_DALPE</name>
<dbReference type="EMBL" id="CM055756">
    <property type="protein sequence ID" value="KAJ7989697.1"/>
    <property type="molecule type" value="Genomic_DNA"/>
</dbReference>
<sequence length="372" mass="44066">CFREKTEQLACVRESQRQQAQQAENVLEQFKKQVEISSEKTYADLKLQMEKFEEDLSRSKSLREKQALEFSFQLEELKGRYEEQMCEQRAGQERERARLQQQHNVERETLVQQHQREVGAMETEARAALHQHQLQTQEWRQRDTQTISGLEEQVSCLREELLQAHGQRKQQLLELGMLRDEERQRAAQDQEAEMDRLRLELERNHAADRQLAQEKTNSRLKQIEKEYGQKLAKSAKLIAALQTSVCDAREEALRHQQEKEKHLDEAMARWDDERRQMSRHADANSKILQEKAEDLQRQLHSLDKKLLNKELEIQEQVMLVRQECEMKIKGLMPAELRQELEDTISSLKSQVNFLQKRASVLQTDLDACRSRR</sequence>
<evidence type="ECO:0000313" key="1">
    <source>
        <dbReference type="EMBL" id="KAJ7989697.1"/>
    </source>
</evidence>
<protein>
    <submittedName>
        <fullName evidence="1">Uncharacterized protein</fullName>
    </submittedName>
</protein>
<gene>
    <name evidence="1" type="ORF">DPEC_G00307220</name>
</gene>